<reference evidence="2 3" key="1">
    <citation type="submission" date="2014-04" db="EMBL/GenBank/DDBJ databases">
        <title>Genome assembly of Hyalangium minutum DSM 14724.</title>
        <authorList>
            <person name="Sharma G."/>
            <person name="Subramanian S."/>
        </authorList>
    </citation>
    <scope>NUCLEOTIDE SEQUENCE [LARGE SCALE GENOMIC DNA]</scope>
    <source>
        <strain evidence="2 3">DSM 14724</strain>
    </source>
</reference>
<dbReference type="PATRIC" id="fig|394096.3.peg.304"/>
<dbReference type="GO" id="GO:0008233">
    <property type="term" value="F:peptidase activity"/>
    <property type="evidence" value="ECO:0007669"/>
    <property type="project" value="InterPro"/>
</dbReference>
<dbReference type="EMBL" id="JMCB01000001">
    <property type="protein sequence ID" value="KFE72045.1"/>
    <property type="molecule type" value="Genomic_DNA"/>
</dbReference>
<protein>
    <recommendedName>
        <fullName evidence="4">Protease PrsW</fullName>
    </recommendedName>
</protein>
<feature type="transmembrane region" description="Helical" evidence="1">
    <location>
        <begin position="191"/>
        <end position="209"/>
    </location>
</feature>
<evidence type="ECO:0000313" key="3">
    <source>
        <dbReference type="Proteomes" id="UP000028725"/>
    </source>
</evidence>
<feature type="transmembrane region" description="Helical" evidence="1">
    <location>
        <begin position="6"/>
        <end position="22"/>
    </location>
</feature>
<dbReference type="OrthoDB" id="5504276at2"/>
<feature type="transmembrane region" description="Helical" evidence="1">
    <location>
        <begin position="134"/>
        <end position="157"/>
    </location>
</feature>
<dbReference type="RefSeq" id="WP_052419632.1">
    <property type="nucleotide sequence ID" value="NZ_JMCB01000001.1"/>
</dbReference>
<feature type="transmembrane region" description="Helical" evidence="1">
    <location>
        <begin position="34"/>
        <end position="55"/>
    </location>
</feature>
<keyword evidence="1" id="KW-0472">Membrane</keyword>
<evidence type="ECO:0000313" key="2">
    <source>
        <dbReference type="EMBL" id="KFE72045.1"/>
    </source>
</evidence>
<accession>A0A085WWI2</accession>
<dbReference type="Proteomes" id="UP000028725">
    <property type="component" value="Unassembled WGS sequence"/>
</dbReference>
<feature type="transmembrane region" description="Helical" evidence="1">
    <location>
        <begin position="106"/>
        <end position="128"/>
    </location>
</feature>
<dbReference type="Pfam" id="PF13367">
    <property type="entry name" value="PrsW-protease"/>
    <property type="match status" value="1"/>
</dbReference>
<evidence type="ECO:0000256" key="1">
    <source>
        <dbReference type="SAM" id="Phobius"/>
    </source>
</evidence>
<proteinExistence type="predicted"/>
<dbReference type="STRING" id="394096.DB31_0306"/>
<evidence type="ECO:0008006" key="4">
    <source>
        <dbReference type="Google" id="ProtNLM"/>
    </source>
</evidence>
<gene>
    <name evidence="2" type="ORF">DB31_0306</name>
</gene>
<keyword evidence="3" id="KW-1185">Reference proteome</keyword>
<dbReference type="AlphaFoldDB" id="A0A085WWI2"/>
<organism evidence="2 3">
    <name type="scientific">Hyalangium minutum</name>
    <dbReference type="NCBI Taxonomy" id="394096"/>
    <lineage>
        <taxon>Bacteria</taxon>
        <taxon>Pseudomonadati</taxon>
        <taxon>Myxococcota</taxon>
        <taxon>Myxococcia</taxon>
        <taxon>Myxococcales</taxon>
        <taxon>Cystobacterineae</taxon>
        <taxon>Archangiaceae</taxon>
        <taxon>Hyalangium</taxon>
    </lineage>
</organism>
<keyword evidence="1" id="KW-1133">Transmembrane helix</keyword>
<dbReference type="PANTHER" id="PTHR36844:SF1">
    <property type="entry name" value="PROTEASE PRSW"/>
    <property type="match status" value="1"/>
</dbReference>
<dbReference type="PANTHER" id="PTHR36844">
    <property type="entry name" value="PROTEASE PRSW"/>
    <property type="match status" value="1"/>
</dbReference>
<feature type="transmembrane region" description="Helical" evidence="1">
    <location>
        <begin position="287"/>
        <end position="310"/>
    </location>
</feature>
<sequence>MSVLMLGGSAVVPSLLLLWYVYARDKNPEPRGLLIRTFLWGAFICVPVVPVAMALESMGQGFTGDMWSDALVKAFLGAAIPEEFFKFLVLRWYVWRKSHFDEPLDGVVYGATASLGFATLENILYVGSGGLETAVLRAVTAVPCHAFAGVVMGAFLGRARFAEGGQRSALMWMGLGSAILLHGAYDAFLFTGSGFAVLALVVLFIEVRWGRKLYKQLQSEQVLAGQAVFAGALLTAPVPTEQPVLVTSLGALMAGGEGTEAVREPELPRRAVRHGPPVRTFGSWLKLGFGGIGLSFCGLWWLGVAAVLFMPDSSGEPLTTGAKVGLIIFSAIPTLISLALFRSGLRGPFEPVSG</sequence>
<feature type="transmembrane region" description="Helical" evidence="1">
    <location>
        <begin position="322"/>
        <end position="341"/>
    </location>
</feature>
<name>A0A085WWI2_9BACT</name>
<dbReference type="InterPro" id="IPR026898">
    <property type="entry name" value="PrsW"/>
</dbReference>
<keyword evidence="1" id="KW-0812">Transmembrane</keyword>
<comment type="caution">
    <text evidence="2">The sequence shown here is derived from an EMBL/GenBank/DDBJ whole genome shotgun (WGS) entry which is preliminary data.</text>
</comment>